<dbReference type="Gene3D" id="3.40.190.10">
    <property type="entry name" value="Periplasmic binding protein-like II"/>
    <property type="match status" value="2"/>
</dbReference>
<reference evidence="3 4" key="1">
    <citation type="submission" date="2022-08" db="EMBL/GenBank/DDBJ databases">
        <title>Genome Sequence of the sulphate-reducing bacterium, Pseudodesulfovibrio sp. SYK.</title>
        <authorList>
            <person name="Kondo R."/>
            <person name="Kataoka T."/>
        </authorList>
    </citation>
    <scope>NUCLEOTIDE SEQUENCE [LARGE SCALE GENOMIC DNA]</scope>
    <source>
        <strain evidence="3 4">SYK</strain>
    </source>
</reference>
<organism evidence="3 4">
    <name type="scientific">Pseudodesulfovibrio nedwellii</name>
    <dbReference type="NCBI Taxonomy" id="2973072"/>
    <lineage>
        <taxon>Bacteria</taxon>
        <taxon>Pseudomonadati</taxon>
        <taxon>Thermodesulfobacteriota</taxon>
        <taxon>Desulfovibrionia</taxon>
        <taxon>Desulfovibrionales</taxon>
        <taxon>Desulfovibrionaceae</taxon>
    </lineage>
</organism>
<dbReference type="EMBL" id="AP026709">
    <property type="protein sequence ID" value="BDQ37404.1"/>
    <property type="molecule type" value="Genomic_DNA"/>
</dbReference>
<evidence type="ECO:0000313" key="4">
    <source>
        <dbReference type="Proteomes" id="UP001317742"/>
    </source>
</evidence>
<proteinExistence type="predicted"/>
<evidence type="ECO:0000259" key="2">
    <source>
        <dbReference type="SMART" id="SM00062"/>
    </source>
</evidence>
<dbReference type="InterPro" id="IPR001638">
    <property type="entry name" value="Solute-binding_3/MltF_N"/>
</dbReference>
<dbReference type="Proteomes" id="UP001317742">
    <property type="component" value="Chromosome"/>
</dbReference>
<dbReference type="SUPFAM" id="SSF53850">
    <property type="entry name" value="Periplasmic binding protein-like II"/>
    <property type="match status" value="1"/>
</dbReference>
<evidence type="ECO:0000313" key="3">
    <source>
        <dbReference type="EMBL" id="BDQ37404.1"/>
    </source>
</evidence>
<feature type="domain" description="Solute-binding protein family 3/N-terminal" evidence="2">
    <location>
        <begin position="28"/>
        <end position="250"/>
    </location>
</feature>
<keyword evidence="4" id="KW-1185">Reference proteome</keyword>
<keyword evidence="1" id="KW-0732">Signal</keyword>
<dbReference type="Pfam" id="PF00497">
    <property type="entry name" value="SBP_bac_3"/>
    <property type="match status" value="1"/>
</dbReference>
<dbReference type="PANTHER" id="PTHR35936">
    <property type="entry name" value="MEMBRANE-BOUND LYTIC MUREIN TRANSGLYCOSYLASE F"/>
    <property type="match status" value="1"/>
</dbReference>
<accession>A0ABN6S2G7</accession>
<dbReference type="RefSeq" id="WP_281759931.1">
    <property type="nucleotide sequence ID" value="NZ_AP026709.1"/>
</dbReference>
<gene>
    <name evidence="3" type="ORF">SYK_17640</name>
</gene>
<evidence type="ECO:0000256" key="1">
    <source>
        <dbReference type="ARBA" id="ARBA00022729"/>
    </source>
</evidence>
<dbReference type="SMART" id="SM00062">
    <property type="entry name" value="PBPb"/>
    <property type="match status" value="1"/>
</dbReference>
<dbReference type="PANTHER" id="PTHR35936:SF25">
    <property type="entry name" value="ABC TRANSPORTER SUBSTRATE-BINDING PROTEIN"/>
    <property type="match status" value="1"/>
</dbReference>
<name>A0ABN6S2G7_9BACT</name>
<protein>
    <submittedName>
        <fullName evidence="3">Amino acid ABC transporter substrate-binding protein</fullName>
    </submittedName>
</protein>
<sequence>MNIWTKIVITWILFIIVSFSGVVYAATPVRVVVDAYNPPNMYLQNGHAAGLYSLLLDAIFQRMEHDVSIEAVPWKRAMDMGAQGTAGVAGIYKTPDRLLIYDYSDPIYTELLLVFVQKNKTFTFESVKDLEGKRIGVILGWSYGPEFDKARAQKTFEVEPVNRDQLNFKKLMDGRLDCVVASRESGFYEIARKKHTEILPLPKSLLSNPTYLAFAKHTHKKDFLMRFNAALRALKESGEYELLVKDFMHEIDFHTIPVQ</sequence>